<dbReference type="Pfam" id="PF00078">
    <property type="entry name" value="RVT_1"/>
    <property type="match status" value="1"/>
</dbReference>
<dbReference type="Gene3D" id="3.10.10.10">
    <property type="entry name" value="HIV Type 1 Reverse Transcriptase, subunit A, domain 1"/>
    <property type="match status" value="1"/>
</dbReference>
<evidence type="ECO:0000313" key="4">
    <source>
        <dbReference type="EMBL" id="KAJ8360877.1"/>
    </source>
</evidence>
<dbReference type="PANTHER" id="PTHR37984:SF13">
    <property type="entry name" value="RIBONUCLEASE H"/>
    <property type="match status" value="1"/>
</dbReference>
<dbReference type="InterPro" id="IPR043128">
    <property type="entry name" value="Rev_trsase/Diguanyl_cyclase"/>
</dbReference>
<dbReference type="InterPro" id="IPR050951">
    <property type="entry name" value="Retrovirus_Pol_polyprotein"/>
</dbReference>
<evidence type="ECO:0000259" key="3">
    <source>
        <dbReference type="Pfam" id="PF00078"/>
    </source>
</evidence>
<dbReference type="GO" id="GO:0004523">
    <property type="term" value="F:RNA-DNA hybrid ribonuclease activity"/>
    <property type="evidence" value="ECO:0007669"/>
    <property type="project" value="UniProtKB-EC"/>
</dbReference>
<dbReference type="InterPro" id="IPR043502">
    <property type="entry name" value="DNA/RNA_pol_sf"/>
</dbReference>
<dbReference type="Proteomes" id="UP001152622">
    <property type="component" value="Chromosome 5"/>
</dbReference>
<dbReference type="PANTHER" id="PTHR37984">
    <property type="entry name" value="PROTEIN CBG26694"/>
    <property type="match status" value="1"/>
</dbReference>
<evidence type="ECO:0000256" key="2">
    <source>
        <dbReference type="ARBA" id="ARBA00012180"/>
    </source>
</evidence>
<comment type="similarity">
    <text evidence="1">Belongs to the beta type-B retroviral polymerase family. HERV class-II K(HML-2) pol subfamily.</text>
</comment>
<keyword evidence="5" id="KW-1185">Reference proteome</keyword>
<dbReference type="AlphaFoldDB" id="A0A9Q1FKZ0"/>
<evidence type="ECO:0000313" key="5">
    <source>
        <dbReference type="Proteomes" id="UP001152622"/>
    </source>
</evidence>
<dbReference type="OrthoDB" id="775972at2759"/>
<dbReference type="Gene3D" id="3.30.70.270">
    <property type="match status" value="1"/>
</dbReference>
<dbReference type="SUPFAM" id="SSF56672">
    <property type="entry name" value="DNA/RNA polymerases"/>
    <property type="match status" value="1"/>
</dbReference>
<feature type="domain" description="Reverse transcriptase" evidence="3">
    <location>
        <begin position="36"/>
        <end position="112"/>
    </location>
</feature>
<sequence>MCSEAIQKNLSTKSDLALQKAIEESTSMEMAARDAEKLMHLPRLPFGISSAPASLQRAMDQIPSGLTWAQCYMDDLRIAGKDEEEHLRTLGATLQWLEDYGLKVMKSKCDFFPGPGAHCRAPQGHHGGPTSTKSLTDHRPLTAIFGPHKGILSLAASHMQSWALMLFAHQYDIKYRKSEQHANTDSLSRLPVPVSCPVPSQADIFEFKEITIPPVNGAQVKKFTLTDSVISAVMDITHGRGAENPPHPFMMRLIELTVQAGCGAIES</sequence>
<protein>
    <recommendedName>
        <fullName evidence="2">ribonuclease H</fullName>
        <ecNumber evidence="2">3.1.26.4</ecNumber>
    </recommendedName>
</protein>
<gene>
    <name evidence="4" type="ORF">SKAU_G00174020</name>
</gene>
<dbReference type="EC" id="3.1.26.4" evidence="2"/>
<proteinExistence type="inferred from homology"/>
<comment type="caution">
    <text evidence="4">The sequence shown here is derived from an EMBL/GenBank/DDBJ whole genome shotgun (WGS) entry which is preliminary data.</text>
</comment>
<organism evidence="4 5">
    <name type="scientific">Synaphobranchus kaupii</name>
    <name type="common">Kaup's arrowtooth eel</name>
    <dbReference type="NCBI Taxonomy" id="118154"/>
    <lineage>
        <taxon>Eukaryota</taxon>
        <taxon>Metazoa</taxon>
        <taxon>Chordata</taxon>
        <taxon>Craniata</taxon>
        <taxon>Vertebrata</taxon>
        <taxon>Euteleostomi</taxon>
        <taxon>Actinopterygii</taxon>
        <taxon>Neopterygii</taxon>
        <taxon>Teleostei</taxon>
        <taxon>Anguilliformes</taxon>
        <taxon>Synaphobranchidae</taxon>
        <taxon>Synaphobranchus</taxon>
    </lineage>
</organism>
<reference evidence="4" key="1">
    <citation type="journal article" date="2023" name="Science">
        <title>Genome structures resolve the early diversification of teleost fishes.</title>
        <authorList>
            <person name="Parey E."/>
            <person name="Louis A."/>
            <person name="Montfort J."/>
            <person name="Bouchez O."/>
            <person name="Roques C."/>
            <person name="Iampietro C."/>
            <person name="Lluch J."/>
            <person name="Castinel A."/>
            <person name="Donnadieu C."/>
            <person name="Desvignes T."/>
            <person name="Floi Bucao C."/>
            <person name="Jouanno E."/>
            <person name="Wen M."/>
            <person name="Mejri S."/>
            <person name="Dirks R."/>
            <person name="Jansen H."/>
            <person name="Henkel C."/>
            <person name="Chen W.J."/>
            <person name="Zahm M."/>
            <person name="Cabau C."/>
            <person name="Klopp C."/>
            <person name="Thompson A.W."/>
            <person name="Robinson-Rechavi M."/>
            <person name="Braasch I."/>
            <person name="Lecointre G."/>
            <person name="Bobe J."/>
            <person name="Postlethwait J.H."/>
            <person name="Berthelot C."/>
            <person name="Roest Crollius H."/>
            <person name="Guiguen Y."/>
        </authorList>
    </citation>
    <scope>NUCLEOTIDE SEQUENCE</scope>
    <source>
        <strain evidence="4">WJC10195</strain>
    </source>
</reference>
<dbReference type="InterPro" id="IPR000477">
    <property type="entry name" value="RT_dom"/>
</dbReference>
<dbReference type="EMBL" id="JAINUF010000005">
    <property type="protein sequence ID" value="KAJ8360877.1"/>
    <property type="molecule type" value="Genomic_DNA"/>
</dbReference>
<name>A0A9Q1FKZ0_SYNKA</name>
<evidence type="ECO:0000256" key="1">
    <source>
        <dbReference type="ARBA" id="ARBA00010879"/>
    </source>
</evidence>
<accession>A0A9Q1FKZ0</accession>